<proteinExistence type="inferred from homology"/>
<dbReference type="EMBL" id="JARPTC010000019">
    <property type="protein sequence ID" value="MDO7788199.1"/>
    <property type="molecule type" value="Genomic_DNA"/>
</dbReference>
<comment type="similarity">
    <text evidence="1">Belongs to the NadC/ModD family.</text>
</comment>
<evidence type="ECO:0000259" key="6">
    <source>
        <dbReference type="Pfam" id="PF02749"/>
    </source>
</evidence>
<keyword evidence="2" id="KW-0328">Glycosyltransferase</keyword>
<dbReference type="AlphaFoldDB" id="A0AAW7ZFT9"/>
<reference evidence="7" key="1">
    <citation type="journal article" date="2023" name="J. Hazard. Mater.">
        <title>Anaerobic biodegradation of pyrene and benzo[a]pyrene by a new sulfate-reducing Desulforamulus aquiferis strain DSA.</title>
        <authorList>
            <person name="Zhang Z."/>
            <person name="Sun J."/>
            <person name="Gong X."/>
            <person name="Wang C."/>
            <person name="Wang H."/>
        </authorList>
    </citation>
    <scope>NUCLEOTIDE SEQUENCE</scope>
    <source>
        <strain evidence="7">DSA</strain>
    </source>
</reference>
<accession>A0AAW7ZFT9</accession>
<feature type="domain" description="Quinolinate phosphoribosyl transferase N-terminal" evidence="6">
    <location>
        <begin position="12"/>
        <end position="86"/>
    </location>
</feature>
<dbReference type="InterPro" id="IPR022412">
    <property type="entry name" value="Quinolinate_PRibosylTrfase_N"/>
</dbReference>
<organism evidence="7 8">
    <name type="scientific">Desulforamulus aquiferis</name>
    <dbReference type="NCBI Taxonomy" id="1397668"/>
    <lineage>
        <taxon>Bacteria</taxon>
        <taxon>Bacillati</taxon>
        <taxon>Bacillota</taxon>
        <taxon>Clostridia</taxon>
        <taxon>Eubacteriales</taxon>
        <taxon>Peptococcaceae</taxon>
        <taxon>Desulforamulus</taxon>
    </lineage>
</organism>
<dbReference type="SUPFAM" id="SSF51690">
    <property type="entry name" value="Nicotinate/Quinolinate PRTase C-terminal domain-like"/>
    <property type="match status" value="1"/>
</dbReference>
<dbReference type="InterPro" id="IPR036068">
    <property type="entry name" value="Nicotinate_pribotase-like_C"/>
</dbReference>
<evidence type="ECO:0000256" key="3">
    <source>
        <dbReference type="ARBA" id="ARBA00022679"/>
    </source>
</evidence>
<evidence type="ECO:0000256" key="4">
    <source>
        <dbReference type="ARBA" id="ARBA00047445"/>
    </source>
</evidence>
<keyword evidence="3" id="KW-0808">Transferase</keyword>
<dbReference type="InterPro" id="IPR013785">
    <property type="entry name" value="Aldolase_TIM"/>
</dbReference>
<dbReference type="Pfam" id="PF01729">
    <property type="entry name" value="QRPTase_C"/>
    <property type="match status" value="1"/>
</dbReference>
<evidence type="ECO:0000313" key="7">
    <source>
        <dbReference type="EMBL" id="MDO7788199.1"/>
    </source>
</evidence>
<comment type="caution">
    <text evidence="7">The sequence shown here is derived from an EMBL/GenBank/DDBJ whole genome shotgun (WGS) entry which is preliminary data.</text>
</comment>
<dbReference type="Pfam" id="PF02749">
    <property type="entry name" value="QRPTase_N"/>
    <property type="match status" value="1"/>
</dbReference>
<feature type="domain" description="Quinolinate phosphoribosyl transferase C-terminal" evidence="5">
    <location>
        <begin position="88"/>
        <end position="261"/>
    </location>
</feature>
<dbReference type="Proteomes" id="UP001172911">
    <property type="component" value="Unassembled WGS sequence"/>
</dbReference>
<dbReference type="PANTHER" id="PTHR32179">
    <property type="entry name" value="NICOTINATE-NUCLEOTIDE PYROPHOSPHORYLASE [CARBOXYLATING]"/>
    <property type="match status" value="1"/>
</dbReference>
<evidence type="ECO:0000256" key="1">
    <source>
        <dbReference type="ARBA" id="ARBA00009400"/>
    </source>
</evidence>
<dbReference type="SUPFAM" id="SSF54675">
    <property type="entry name" value="Nicotinate/Quinolinate PRTase N-terminal domain-like"/>
    <property type="match status" value="1"/>
</dbReference>
<reference evidence="7" key="2">
    <citation type="submission" date="2023-03" db="EMBL/GenBank/DDBJ databases">
        <authorList>
            <person name="Zhang Z."/>
        </authorList>
    </citation>
    <scope>NUCLEOTIDE SEQUENCE</scope>
    <source>
        <strain evidence="7">DSA</strain>
    </source>
</reference>
<dbReference type="GO" id="GO:0009435">
    <property type="term" value="P:NAD+ biosynthetic process"/>
    <property type="evidence" value="ECO:0007669"/>
    <property type="project" value="InterPro"/>
</dbReference>
<dbReference type="InterPro" id="IPR002638">
    <property type="entry name" value="Quinolinate_PRibosylTrfase_C"/>
</dbReference>
<dbReference type="GO" id="GO:0005737">
    <property type="term" value="C:cytoplasm"/>
    <property type="evidence" value="ECO:0007669"/>
    <property type="project" value="TreeGrafter"/>
</dbReference>
<dbReference type="InterPro" id="IPR037128">
    <property type="entry name" value="Quinolinate_PRibosylTase_N_sf"/>
</dbReference>
<dbReference type="RefSeq" id="WP_304543908.1">
    <property type="nucleotide sequence ID" value="NZ_JARPTC010000019.1"/>
</dbReference>
<dbReference type="GO" id="GO:0004514">
    <property type="term" value="F:nicotinate-nucleotide diphosphorylase (carboxylating) activity"/>
    <property type="evidence" value="ECO:0007669"/>
    <property type="project" value="UniProtKB-EC"/>
</dbReference>
<dbReference type="InterPro" id="IPR027277">
    <property type="entry name" value="NadC/ModD"/>
</dbReference>
<evidence type="ECO:0000259" key="5">
    <source>
        <dbReference type="Pfam" id="PF01729"/>
    </source>
</evidence>
<protein>
    <submittedName>
        <fullName evidence="7">Nicotinate-nucleotide pyrophosphorylase</fullName>
    </submittedName>
</protein>
<gene>
    <name evidence="7" type="ORF">P6N53_13290</name>
</gene>
<comment type="catalytic activity">
    <reaction evidence="4">
        <text>nicotinate beta-D-ribonucleotide + CO2 + diphosphate = quinolinate + 5-phospho-alpha-D-ribose 1-diphosphate + 2 H(+)</text>
        <dbReference type="Rhea" id="RHEA:12733"/>
        <dbReference type="ChEBI" id="CHEBI:15378"/>
        <dbReference type="ChEBI" id="CHEBI:16526"/>
        <dbReference type="ChEBI" id="CHEBI:29959"/>
        <dbReference type="ChEBI" id="CHEBI:33019"/>
        <dbReference type="ChEBI" id="CHEBI:57502"/>
        <dbReference type="ChEBI" id="CHEBI:58017"/>
        <dbReference type="EC" id="2.4.2.19"/>
    </reaction>
</comment>
<dbReference type="Gene3D" id="3.20.20.70">
    <property type="entry name" value="Aldolase class I"/>
    <property type="match status" value="1"/>
</dbReference>
<dbReference type="Gene3D" id="3.90.1170.20">
    <property type="entry name" value="Quinolinate phosphoribosyl transferase, N-terminal domain"/>
    <property type="match status" value="1"/>
</dbReference>
<keyword evidence="8" id="KW-1185">Reference proteome</keyword>
<dbReference type="GO" id="GO:0034213">
    <property type="term" value="P:quinolinate catabolic process"/>
    <property type="evidence" value="ECO:0007669"/>
    <property type="project" value="TreeGrafter"/>
</dbReference>
<evidence type="ECO:0000313" key="8">
    <source>
        <dbReference type="Proteomes" id="UP001172911"/>
    </source>
</evidence>
<evidence type="ECO:0000256" key="2">
    <source>
        <dbReference type="ARBA" id="ARBA00022676"/>
    </source>
</evidence>
<sequence length="266" mass="28850">MELRNFLFAPLKNKKFGFTIRANQQGLLSGSKELAQLIETLPINIDYIAKEGTSINEGTVILRGEGEAEAVASSEEKLLGVIGKPSGVATSAANFVRESEGKIRIVCGAWKKVVSEIRPALRQAIATGGAGIRITDEPFIYLDKNYVRMLGSVGQAVRRAKEFSEGRVVSVQIKGEQQNILQEALEGYEAGAGILMVDTGHIQDLKSIIRFAQNKGWRQKVKLAFGGGARLEDLPKFISTGADIIDVGRGIIDAPMIDFSFDVTIL</sequence>
<dbReference type="PANTHER" id="PTHR32179:SF3">
    <property type="entry name" value="NICOTINATE-NUCLEOTIDE PYROPHOSPHORYLASE [CARBOXYLATING]"/>
    <property type="match status" value="1"/>
</dbReference>
<name>A0AAW7ZFT9_9FIRM</name>